<dbReference type="InterPro" id="IPR011014">
    <property type="entry name" value="MscS_channel_TM-2"/>
</dbReference>
<dbReference type="RefSeq" id="WP_172190909.1">
    <property type="nucleotide sequence ID" value="NZ_CAWPPK010000015.1"/>
</dbReference>
<keyword evidence="5 8" id="KW-1133">Transmembrane helix</keyword>
<evidence type="ECO:0000256" key="3">
    <source>
        <dbReference type="ARBA" id="ARBA00022475"/>
    </source>
</evidence>
<name>A0ABX2D5H4_9CYAN</name>
<feature type="transmembrane region" description="Helical" evidence="8">
    <location>
        <begin position="99"/>
        <end position="117"/>
    </location>
</feature>
<dbReference type="InterPro" id="IPR018490">
    <property type="entry name" value="cNMP-bd_dom_sf"/>
</dbReference>
<comment type="subcellular location">
    <subcellularLocation>
        <location evidence="1">Cell membrane</location>
        <topology evidence="1">Multi-pass membrane protein</topology>
    </subcellularLocation>
</comment>
<dbReference type="InterPro" id="IPR018488">
    <property type="entry name" value="cNMP-bd_CS"/>
</dbReference>
<dbReference type="CDD" id="cd00038">
    <property type="entry name" value="CAP_ED"/>
    <property type="match status" value="1"/>
</dbReference>
<dbReference type="EMBL" id="SRRZ01000111">
    <property type="protein sequence ID" value="NQE37063.1"/>
    <property type="molecule type" value="Genomic_DNA"/>
</dbReference>
<evidence type="ECO:0000313" key="11">
    <source>
        <dbReference type="Proteomes" id="UP000702425"/>
    </source>
</evidence>
<dbReference type="PROSITE" id="PS01246">
    <property type="entry name" value="UPF0003"/>
    <property type="match status" value="1"/>
</dbReference>
<comment type="caution">
    <text evidence="10">The sequence shown here is derived from an EMBL/GenBank/DDBJ whole genome shotgun (WGS) entry which is preliminary data.</text>
</comment>
<evidence type="ECO:0000256" key="1">
    <source>
        <dbReference type="ARBA" id="ARBA00004651"/>
    </source>
</evidence>
<dbReference type="PROSITE" id="PS00889">
    <property type="entry name" value="CNMP_BINDING_2"/>
    <property type="match status" value="1"/>
</dbReference>
<sequence>MNWITAGADRFFEHFSGAMTTPLFYIGNTHLSISAIVKLIVLAIFALIVAKIISEGIKRSVLVRMGLDRGSREAISTIISYILATLGCIFVLQSAGINLTSLTVLAGVVGIGFGFGLQNLASNFISGLTLLFEHQIRVGDFIEIDHLLGTVETISIRSTIIKTIDGLFVIIPNIKFVETNIINWSYRDPRCRLHIPVGVAYGSDPVIVTEALLIAARMESNVLSHPSPKVWFHGFGDNALNFELLVWIDQPQESDAIKSAVNFLIDYELRHRNIEIPFPQRDLWLRNPQELTKLFYNNKDDNSNGKVFPHNAKHSAEIKSNPPVPEPKNPGPKSPNNWTLRDLLRRVTYFEQCTDLELRQLIEYGYRQLFPAGQVVCKENDPGDSFYIILSGTVEVLSQKAGQYIATLHEGEFFGEISLLLGTPRTATVKTSEDAILFVVERHDLQKLLREQPNLADQIAQKLSERQQALRDLGLLDGDSLGQTPFLKIRKRIQVLFGI</sequence>
<dbReference type="InterPro" id="IPR006685">
    <property type="entry name" value="MscS_channel_2nd"/>
</dbReference>
<dbReference type="Pfam" id="PF21082">
    <property type="entry name" value="MS_channel_3rd"/>
    <property type="match status" value="1"/>
</dbReference>
<dbReference type="Pfam" id="PF00924">
    <property type="entry name" value="MS_channel_2nd"/>
    <property type="match status" value="1"/>
</dbReference>
<keyword evidence="4 8" id="KW-0812">Transmembrane</keyword>
<reference evidence="10 11" key="1">
    <citation type="journal article" date="2020" name="Sci. Rep.">
        <title>A novel cyanobacterial geosmin producer, revising GeoA distribution and dispersion patterns in Bacteria.</title>
        <authorList>
            <person name="Churro C."/>
            <person name="Semedo-Aguiar A.P."/>
            <person name="Silva A.D."/>
            <person name="Pereira-Leal J.B."/>
            <person name="Leite R.B."/>
        </authorList>
    </citation>
    <scope>NUCLEOTIDE SEQUENCE [LARGE SCALE GENOMIC DNA]</scope>
    <source>
        <strain evidence="10 11">IPMA8</strain>
    </source>
</reference>
<evidence type="ECO:0000256" key="8">
    <source>
        <dbReference type="SAM" id="Phobius"/>
    </source>
</evidence>
<dbReference type="Gene3D" id="3.30.70.100">
    <property type="match status" value="1"/>
</dbReference>
<dbReference type="PROSITE" id="PS50042">
    <property type="entry name" value="CNMP_BINDING_3"/>
    <property type="match status" value="1"/>
</dbReference>
<dbReference type="SMART" id="SM00100">
    <property type="entry name" value="cNMP"/>
    <property type="match status" value="1"/>
</dbReference>
<dbReference type="Proteomes" id="UP000702425">
    <property type="component" value="Unassembled WGS sequence"/>
</dbReference>
<dbReference type="Pfam" id="PF00027">
    <property type="entry name" value="cNMP_binding"/>
    <property type="match status" value="1"/>
</dbReference>
<dbReference type="Pfam" id="PF21088">
    <property type="entry name" value="MS_channel_1st"/>
    <property type="match status" value="1"/>
</dbReference>
<dbReference type="Gene3D" id="2.30.30.60">
    <property type="match status" value="1"/>
</dbReference>
<dbReference type="InterPro" id="IPR000595">
    <property type="entry name" value="cNMP-bd_dom"/>
</dbReference>
<dbReference type="SUPFAM" id="SSF51206">
    <property type="entry name" value="cAMP-binding domain-like"/>
    <property type="match status" value="1"/>
</dbReference>
<dbReference type="SUPFAM" id="SSF82861">
    <property type="entry name" value="Mechanosensitive channel protein MscS (YggB), transmembrane region"/>
    <property type="match status" value="1"/>
</dbReference>
<dbReference type="PANTHER" id="PTHR30347:SF1">
    <property type="entry name" value="MECHANOSENSITIVE CHANNEL MSCK"/>
    <property type="match status" value="1"/>
</dbReference>
<dbReference type="PANTHER" id="PTHR30347">
    <property type="entry name" value="POTASSIUM CHANNEL RELATED"/>
    <property type="match status" value="1"/>
</dbReference>
<evidence type="ECO:0000256" key="5">
    <source>
        <dbReference type="ARBA" id="ARBA00022989"/>
    </source>
</evidence>
<keyword evidence="11" id="KW-1185">Reference proteome</keyword>
<dbReference type="SUPFAM" id="SSF82689">
    <property type="entry name" value="Mechanosensitive channel protein MscS (YggB), C-terminal domain"/>
    <property type="match status" value="1"/>
</dbReference>
<evidence type="ECO:0000256" key="6">
    <source>
        <dbReference type="ARBA" id="ARBA00023136"/>
    </source>
</evidence>
<organism evidence="10 11">
    <name type="scientific">Microcoleus asticus IPMA8</name>
    <dbReference type="NCBI Taxonomy" id="2563858"/>
    <lineage>
        <taxon>Bacteria</taxon>
        <taxon>Bacillati</taxon>
        <taxon>Cyanobacteriota</taxon>
        <taxon>Cyanophyceae</taxon>
        <taxon>Oscillatoriophycideae</taxon>
        <taxon>Oscillatoriales</taxon>
        <taxon>Microcoleaceae</taxon>
        <taxon>Microcoleus</taxon>
        <taxon>Microcoleus asticus</taxon>
    </lineage>
</organism>
<evidence type="ECO:0000256" key="2">
    <source>
        <dbReference type="ARBA" id="ARBA00008017"/>
    </source>
</evidence>
<comment type="similarity">
    <text evidence="2">Belongs to the MscS (TC 1.A.23) family.</text>
</comment>
<gene>
    <name evidence="10" type="primary">mscK_2</name>
    <name evidence="10" type="ORF">E5S67_04831</name>
</gene>
<evidence type="ECO:0000313" key="10">
    <source>
        <dbReference type="EMBL" id="NQE37063.1"/>
    </source>
</evidence>
<dbReference type="Gene3D" id="1.10.287.1260">
    <property type="match status" value="1"/>
</dbReference>
<accession>A0ABX2D5H4</accession>
<dbReference type="InterPro" id="IPR006686">
    <property type="entry name" value="MscS_channel_CS"/>
</dbReference>
<feature type="transmembrane region" description="Helical" evidence="8">
    <location>
        <begin position="31"/>
        <end position="53"/>
    </location>
</feature>
<feature type="domain" description="Cyclic nucleotide-binding" evidence="9">
    <location>
        <begin position="349"/>
        <end position="466"/>
    </location>
</feature>
<proteinExistence type="inferred from homology"/>
<keyword evidence="3" id="KW-1003">Cell membrane</keyword>
<dbReference type="InterPro" id="IPR023408">
    <property type="entry name" value="MscS_beta-dom_sf"/>
</dbReference>
<feature type="transmembrane region" description="Helical" evidence="8">
    <location>
        <begin position="74"/>
        <end position="93"/>
    </location>
</feature>
<dbReference type="PRINTS" id="PR00103">
    <property type="entry name" value="CAMPKINASE"/>
</dbReference>
<dbReference type="InterPro" id="IPR014710">
    <property type="entry name" value="RmlC-like_jellyroll"/>
</dbReference>
<evidence type="ECO:0000256" key="4">
    <source>
        <dbReference type="ARBA" id="ARBA00022692"/>
    </source>
</evidence>
<protein>
    <submittedName>
        <fullName evidence="10">Mechanosensitive channel MscK</fullName>
    </submittedName>
</protein>
<dbReference type="InterPro" id="IPR011066">
    <property type="entry name" value="MscS_channel_C_sf"/>
</dbReference>
<feature type="compositionally biased region" description="Pro residues" evidence="7">
    <location>
        <begin position="322"/>
        <end position="333"/>
    </location>
</feature>
<feature type="region of interest" description="Disordered" evidence="7">
    <location>
        <begin position="302"/>
        <end position="337"/>
    </location>
</feature>
<dbReference type="Gene3D" id="2.60.120.10">
    <property type="entry name" value="Jelly Rolls"/>
    <property type="match status" value="1"/>
</dbReference>
<dbReference type="InterPro" id="IPR010920">
    <property type="entry name" value="LSM_dom_sf"/>
</dbReference>
<dbReference type="SUPFAM" id="SSF50182">
    <property type="entry name" value="Sm-like ribonucleoproteins"/>
    <property type="match status" value="1"/>
</dbReference>
<dbReference type="InterPro" id="IPR049142">
    <property type="entry name" value="MS_channel_1st"/>
</dbReference>
<evidence type="ECO:0000259" key="9">
    <source>
        <dbReference type="PROSITE" id="PS50042"/>
    </source>
</evidence>
<keyword evidence="6 8" id="KW-0472">Membrane</keyword>
<dbReference type="InterPro" id="IPR049278">
    <property type="entry name" value="MS_channel_C"/>
</dbReference>
<evidence type="ECO:0000256" key="7">
    <source>
        <dbReference type="SAM" id="MobiDB-lite"/>
    </source>
</evidence>
<dbReference type="InterPro" id="IPR052702">
    <property type="entry name" value="MscS-like_channel"/>
</dbReference>